<dbReference type="Gene3D" id="1.10.530.10">
    <property type="match status" value="1"/>
</dbReference>
<sequence>MPHRPTHRSTTVRPERPTESTRGFVRRRALAGTAVLTLAATVVLGASAATGPAPEAEAAEPDHLYLAAVAAHQDLTADAFFSARDSRAATNARIAEEQRLAAEAEAARLAEEARIAAAQEATRNAQRDPQAAAQALAADRGWGADQFGCLVKLWNKESGWRWDADNPSSSAYGIPQALPGKKMASAGADWETNPLTQITWGLGYIENRYGSPCRAWSHSQSVNWY</sequence>
<evidence type="ECO:0000313" key="4">
    <source>
        <dbReference type="Proteomes" id="UP001589748"/>
    </source>
</evidence>
<keyword evidence="1" id="KW-0175">Coiled coil</keyword>
<dbReference type="SUPFAM" id="SSF53955">
    <property type="entry name" value="Lysozyme-like"/>
    <property type="match status" value="1"/>
</dbReference>
<dbReference type="RefSeq" id="WP_380140154.1">
    <property type="nucleotide sequence ID" value="NZ_JBHLUI010000012.1"/>
</dbReference>
<evidence type="ECO:0000256" key="1">
    <source>
        <dbReference type="SAM" id="Coils"/>
    </source>
</evidence>
<dbReference type="InterPro" id="IPR023346">
    <property type="entry name" value="Lysozyme-like_dom_sf"/>
</dbReference>
<reference evidence="3 4" key="1">
    <citation type="submission" date="2024-09" db="EMBL/GenBank/DDBJ databases">
        <authorList>
            <person name="Sun Q."/>
            <person name="Mori K."/>
        </authorList>
    </citation>
    <scope>NUCLEOTIDE SEQUENCE [LARGE SCALE GENOMIC DNA]</scope>
    <source>
        <strain evidence="3 4">TISTR 1856</strain>
    </source>
</reference>
<comment type="caution">
    <text evidence="3">The sequence shown here is derived from an EMBL/GenBank/DDBJ whole genome shotgun (WGS) entry which is preliminary data.</text>
</comment>
<evidence type="ECO:0000313" key="3">
    <source>
        <dbReference type="EMBL" id="MFB9375649.1"/>
    </source>
</evidence>
<feature type="coiled-coil region" evidence="1">
    <location>
        <begin position="87"/>
        <end position="121"/>
    </location>
</feature>
<feature type="region of interest" description="Disordered" evidence="2">
    <location>
        <begin position="1"/>
        <end position="22"/>
    </location>
</feature>
<keyword evidence="4" id="KW-1185">Reference proteome</keyword>
<organism evidence="3 4">
    <name type="scientific">Kineococcus gynurae</name>
    <dbReference type="NCBI Taxonomy" id="452979"/>
    <lineage>
        <taxon>Bacteria</taxon>
        <taxon>Bacillati</taxon>
        <taxon>Actinomycetota</taxon>
        <taxon>Actinomycetes</taxon>
        <taxon>Kineosporiales</taxon>
        <taxon>Kineosporiaceae</taxon>
        <taxon>Kineococcus</taxon>
    </lineage>
</organism>
<proteinExistence type="predicted"/>
<dbReference type="Proteomes" id="UP001589748">
    <property type="component" value="Unassembled WGS sequence"/>
</dbReference>
<dbReference type="PROSITE" id="PS51318">
    <property type="entry name" value="TAT"/>
    <property type="match status" value="1"/>
</dbReference>
<name>A0ABV5LNH7_9ACTN</name>
<dbReference type="EMBL" id="JBHMDM010000001">
    <property type="protein sequence ID" value="MFB9375649.1"/>
    <property type="molecule type" value="Genomic_DNA"/>
</dbReference>
<protein>
    <submittedName>
        <fullName evidence="3">Lytic transglycosylase domain-containing protein</fullName>
    </submittedName>
</protein>
<dbReference type="InterPro" id="IPR006311">
    <property type="entry name" value="TAT_signal"/>
</dbReference>
<accession>A0ABV5LNH7</accession>
<evidence type="ECO:0000256" key="2">
    <source>
        <dbReference type="SAM" id="MobiDB-lite"/>
    </source>
</evidence>
<gene>
    <name evidence="3" type="ORF">ACFFVI_01580</name>
</gene>